<keyword evidence="2" id="KW-0472">Membrane</keyword>
<feature type="compositionally biased region" description="Low complexity" evidence="1">
    <location>
        <begin position="553"/>
        <end position="566"/>
    </location>
</feature>
<reference evidence="4 5" key="1">
    <citation type="submission" date="2019-02" db="EMBL/GenBank/DDBJ databases">
        <title>Genome sequencing of the rare red list fungi Phellinidium pouzarii.</title>
        <authorList>
            <person name="Buettner E."/>
            <person name="Kellner H."/>
        </authorList>
    </citation>
    <scope>NUCLEOTIDE SEQUENCE [LARGE SCALE GENOMIC DNA]</scope>
    <source>
        <strain evidence="4 5">DSM 108285</strain>
    </source>
</reference>
<keyword evidence="2" id="KW-0812">Transmembrane</keyword>
<feature type="domain" description="DUF6533" evidence="3">
    <location>
        <begin position="23"/>
        <end position="77"/>
    </location>
</feature>
<accession>A0A4S4L7X8</accession>
<feature type="transmembrane region" description="Helical" evidence="2">
    <location>
        <begin position="20"/>
        <end position="40"/>
    </location>
</feature>
<organism evidence="4 5">
    <name type="scientific">Phellinidium pouzarii</name>
    <dbReference type="NCBI Taxonomy" id="167371"/>
    <lineage>
        <taxon>Eukaryota</taxon>
        <taxon>Fungi</taxon>
        <taxon>Dikarya</taxon>
        <taxon>Basidiomycota</taxon>
        <taxon>Agaricomycotina</taxon>
        <taxon>Agaricomycetes</taxon>
        <taxon>Hymenochaetales</taxon>
        <taxon>Hymenochaetaceae</taxon>
        <taxon>Phellinidium</taxon>
    </lineage>
</organism>
<feature type="region of interest" description="Disordered" evidence="1">
    <location>
        <begin position="553"/>
        <end position="579"/>
    </location>
</feature>
<dbReference type="AlphaFoldDB" id="A0A4S4L7X8"/>
<evidence type="ECO:0000313" key="4">
    <source>
        <dbReference type="EMBL" id="THH07515.1"/>
    </source>
</evidence>
<feature type="compositionally biased region" description="Polar residues" evidence="1">
    <location>
        <begin position="567"/>
        <end position="579"/>
    </location>
</feature>
<evidence type="ECO:0000259" key="3">
    <source>
        <dbReference type="Pfam" id="PF20151"/>
    </source>
</evidence>
<dbReference type="Proteomes" id="UP000308199">
    <property type="component" value="Unassembled WGS sequence"/>
</dbReference>
<gene>
    <name evidence="4" type="ORF">EW145_g3319</name>
</gene>
<feature type="region of interest" description="Disordered" evidence="1">
    <location>
        <begin position="474"/>
        <end position="519"/>
    </location>
</feature>
<sequence length="688" mass="75547">MHGLTTRADNLLVGLFHLYVIRYITAAGIAILVYDTFLMLPDEIKLVWSTFPQVRKSSMRLVAAKILFILARYTMIIISIVEMFLEAPLSTLSDLWVLLGAVYDSCFNLVGNRKNWGLGPHNHIQQDVHYTRRSFKVFASLMVDHSIQSGSSDPSSLPLEIVIPGISSIVIFLSLTAFLVYRVWRAQNTRAQRFCRSPSLSVLADRERNRKWLEELGNLKELKHEFGQTLKGWSNGRSSPDSKYRGDCEFVDSIPLLGFPSRPQKAFFPGRQVFSKSLRDKKIWPKFPSLDLRIPYFNKRGRTQMIPEIRVTVPPNPTEDIPALQRAWSETVERDIELAISGILDARMRAYYRGNKTSASKSQLPQSRHFESVQPELTRQRIASPSDLNITLRNGSGQHFPLSAVSKSPWSSCTGSANASGENLSSKGSIKITIDHESRPLDLPTIPQGSSCIGFPHVRSSVSSAGSTFVSTSKNVVDQGCSKTESGSSAPRPSASCKLESSANPPRANTASLRQPPCARTSTTSLCSVLSTEDPASSVNSFTYPFGSPSASASPTARSASSPTLSVKSPVTPVSHTLKSSLPSYDKKTSIIKPVFESALPTPLIPSTYTAPTISCSEAFAYVASLSSLLQSKPIKNANVSVFDTGNRTEGSIVSLSGLAGVELWVEDDVDLYYYRDPLQSGDEDKCE</sequence>
<dbReference type="Pfam" id="PF20151">
    <property type="entry name" value="DUF6533"/>
    <property type="match status" value="1"/>
</dbReference>
<feature type="transmembrane region" description="Helical" evidence="2">
    <location>
        <begin position="161"/>
        <end position="184"/>
    </location>
</feature>
<dbReference type="EMBL" id="SGPK01000139">
    <property type="protein sequence ID" value="THH07515.1"/>
    <property type="molecule type" value="Genomic_DNA"/>
</dbReference>
<dbReference type="InterPro" id="IPR045340">
    <property type="entry name" value="DUF6533"/>
</dbReference>
<name>A0A4S4L7X8_9AGAM</name>
<protein>
    <recommendedName>
        <fullName evidence="3">DUF6533 domain-containing protein</fullName>
    </recommendedName>
</protein>
<keyword evidence="5" id="KW-1185">Reference proteome</keyword>
<evidence type="ECO:0000256" key="1">
    <source>
        <dbReference type="SAM" id="MobiDB-lite"/>
    </source>
</evidence>
<keyword evidence="2" id="KW-1133">Transmembrane helix</keyword>
<evidence type="ECO:0000256" key="2">
    <source>
        <dbReference type="SAM" id="Phobius"/>
    </source>
</evidence>
<evidence type="ECO:0000313" key="5">
    <source>
        <dbReference type="Proteomes" id="UP000308199"/>
    </source>
</evidence>
<comment type="caution">
    <text evidence="4">The sequence shown here is derived from an EMBL/GenBank/DDBJ whole genome shotgun (WGS) entry which is preliminary data.</text>
</comment>
<feature type="compositionally biased region" description="Polar residues" evidence="1">
    <location>
        <begin position="499"/>
        <end position="513"/>
    </location>
</feature>
<feature type="compositionally biased region" description="Polar residues" evidence="1">
    <location>
        <begin position="481"/>
        <end position="491"/>
    </location>
</feature>
<proteinExistence type="predicted"/>
<feature type="transmembrane region" description="Helical" evidence="2">
    <location>
        <begin position="61"/>
        <end position="85"/>
    </location>
</feature>